<feature type="region of interest" description="Disordered" evidence="1">
    <location>
        <begin position="173"/>
        <end position="201"/>
    </location>
</feature>
<feature type="domain" description="DUF7168" evidence="3">
    <location>
        <begin position="270"/>
        <end position="376"/>
    </location>
</feature>
<gene>
    <name evidence="4" type="ORF">GCM10010361_60890</name>
</gene>
<organism evidence="4 5">
    <name type="scientific">Streptomyces olivaceiscleroticus</name>
    <dbReference type="NCBI Taxonomy" id="68245"/>
    <lineage>
        <taxon>Bacteria</taxon>
        <taxon>Bacillati</taxon>
        <taxon>Actinomycetota</taxon>
        <taxon>Actinomycetes</taxon>
        <taxon>Kitasatosporales</taxon>
        <taxon>Streptomycetaceae</taxon>
        <taxon>Streptomyces</taxon>
    </lineage>
</organism>
<feature type="domain" description="DUF2786" evidence="2">
    <location>
        <begin position="205"/>
        <end position="243"/>
    </location>
</feature>
<feature type="region of interest" description="Disordered" evidence="1">
    <location>
        <begin position="1"/>
        <end position="20"/>
    </location>
</feature>
<dbReference type="Pfam" id="PF10979">
    <property type="entry name" value="DUF2786"/>
    <property type="match status" value="1"/>
</dbReference>
<feature type="compositionally biased region" description="Basic and acidic residues" evidence="1">
    <location>
        <begin position="1"/>
        <end position="15"/>
    </location>
</feature>
<evidence type="ECO:0000313" key="5">
    <source>
        <dbReference type="Proteomes" id="UP001500909"/>
    </source>
</evidence>
<keyword evidence="5" id="KW-1185">Reference proteome</keyword>
<evidence type="ECO:0000259" key="2">
    <source>
        <dbReference type="Pfam" id="PF10979"/>
    </source>
</evidence>
<evidence type="ECO:0000256" key="1">
    <source>
        <dbReference type="SAM" id="MobiDB-lite"/>
    </source>
</evidence>
<comment type="caution">
    <text evidence="4">The sequence shown here is derived from an EMBL/GenBank/DDBJ whole genome shotgun (WGS) entry which is preliminary data.</text>
</comment>
<accession>A0ABP3KVI0</accession>
<reference evidence="5" key="1">
    <citation type="journal article" date="2019" name="Int. J. Syst. Evol. Microbiol.">
        <title>The Global Catalogue of Microorganisms (GCM) 10K type strain sequencing project: providing services to taxonomists for standard genome sequencing and annotation.</title>
        <authorList>
            <consortium name="The Broad Institute Genomics Platform"/>
            <consortium name="The Broad Institute Genome Sequencing Center for Infectious Disease"/>
            <person name="Wu L."/>
            <person name="Ma J."/>
        </authorList>
    </citation>
    <scope>NUCLEOTIDE SEQUENCE [LARGE SCALE GENOMIC DNA]</scope>
    <source>
        <strain evidence="5">JCM 4805</strain>
    </source>
</reference>
<dbReference type="EMBL" id="BAAABY010000045">
    <property type="protein sequence ID" value="GAA0487810.1"/>
    <property type="molecule type" value="Genomic_DNA"/>
</dbReference>
<dbReference type="Pfam" id="PF23771">
    <property type="entry name" value="DUF7168"/>
    <property type="match status" value="1"/>
</dbReference>
<feature type="compositionally biased region" description="Low complexity" evidence="1">
    <location>
        <begin position="180"/>
        <end position="201"/>
    </location>
</feature>
<dbReference type="InterPro" id="IPR024498">
    <property type="entry name" value="DUF2786"/>
</dbReference>
<name>A0ABP3KVI0_9ACTN</name>
<sequence>MAEKNTGRGGRRENTTGDATAEAVARVLGTVRYAADGRAAEDAVETGASVLSADPAGPEAVSRALLTAAATTVRGCWEGGWHPADLVRLVRRAGAAPELATDLLAAELRRYPAEGLPPRWAAQLREADADVWWPDDGGYLDALARRRRATRFETLCDVLEVLRVLGRLPRITPSGPLPGEPGARTATARTARTAADAGPAAGEPRVLGRIRGLLAKAESTEFPDEAEALSAKAQELMARHSVSEALLAGAADDGPDTLRIGIDGPYESTKALLLDAVALANRCQAVWSQDAAFTTLVGFAPDLDAAELLYTSLLVQATAAMQRAADGRHKRGGRSRRTKDFRQSFLAGYASRIRDRLTDATDHVTAEAAEETPDLLPVLAARDLAVQERTGALFPETTAVRMRGVRDADGLYQGMAAADRARLHPRER</sequence>
<dbReference type="Proteomes" id="UP001500909">
    <property type="component" value="Unassembled WGS sequence"/>
</dbReference>
<dbReference type="InterPro" id="IPR055592">
    <property type="entry name" value="DUF7168"/>
</dbReference>
<evidence type="ECO:0000259" key="3">
    <source>
        <dbReference type="Pfam" id="PF23771"/>
    </source>
</evidence>
<evidence type="ECO:0000313" key="4">
    <source>
        <dbReference type="EMBL" id="GAA0487810.1"/>
    </source>
</evidence>
<proteinExistence type="predicted"/>
<protein>
    <submittedName>
        <fullName evidence="4">DUF2786 domain-containing protein</fullName>
    </submittedName>
</protein>